<feature type="region of interest" description="Disordered" evidence="1">
    <location>
        <begin position="1"/>
        <end position="22"/>
    </location>
</feature>
<proteinExistence type="predicted"/>
<accession>A0A2P2QD89</accession>
<protein>
    <submittedName>
        <fullName evidence="2">Uncharacterized protein</fullName>
    </submittedName>
</protein>
<evidence type="ECO:0000313" key="2">
    <source>
        <dbReference type="EMBL" id="MBX64867.1"/>
    </source>
</evidence>
<reference evidence="2" key="1">
    <citation type="submission" date="2018-02" db="EMBL/GenBank/DDBJ databases">
        <title>Rhizophora mucronata_Transcriptome.</title>
        <authorList>
            <person name="Meera S.P."/>
            <person name="Sreeshan A."/>
            <person name="Augustine A."/>
        </authorList>
    </citation>
    <scope>NUCLEOTIDE SEQUENCE</scope>
    <source>
        <tissue evidence="2">Leaf</tissue>
    </source>
</reference>
<organism evidence="2">
    <name type="scientific">Rhizophora mucronata</name>
    <name type="common">Asiatic mangrove</name>
    <dbReference type="NCBI Taxonomy" id="61149"/>
    <lineage>
        <taxon>Eukaryota</taxon>
        <taxon>Viridiplantae</taxon>
        <taxon>Streptophyta</taxon>
        <taxon>Embryophyta</taxon>
        <taxon>Tracheophyta</taxon>
        <taxon>Spermatophyta</taxon>
        <taxon>Magnoliopsida</taxon>
        <taxon>eudicotyledons</taxon>
        <taxon>Gunneridae</taxon>
        <taxon>Pentapetalae</taxon>
        <taxon>rosids</taxon>
        <taxon>fabids</taxon>
        <taxon>Malpighiales</taxon>
        <taxon>Rhizophoraceae</taxon>
        <taxon>Rhizophora</taxon>
    </lineage>
</organism>
<feature type="compositionally biased region" description="Polar residues" evidence="1">
    <location>
        <begin position="1"/>
        <end position="15"/>
    </location>
</feature>
<sequence>MTKVTQNRNTGNNGDISDHHICSKTEGLLNWHSSNEKTK</sequence>
<dbReference type="AlphaFoldDB" id="A0A2P2QD89"/>
<evidence type="ECO:0000256" key="1">
    <source>
        <dbReference type="SAM" id="MobiDB-lite"/>
    </source>
</evidence>
<name>A0A2P2QD89_RHIMU</name>
<dbReference type="EMBL" id="GGEC01084383">
    <property type="protein sequence ID" value="MBX64867.1"/>
    <property type="molecule type" value="Transcribed_RNA"/>
</dbReference>